<comment type="caution">
    <text evidence="3">The sequence shown here is derived from an EMBL/GenBank/DDBJ whole genome shotgun (WGS) entry which is preliminary data.</text>
</comment>
<dbReference type="InterPro" id="IPR025536">
    <property type="entry name" value="DUF4422"/>
</dbReference>
<evidence type="ECO:0000313" key="4">
    <source>
        <dbReference type="Proteomes" id="UP000578030"/>
    </source>
</evidence>
<dbReference type="Proteomes" id="UP000578030">
    <property type="component" value="Unassembled WGS sequence"/>
</dbReference>
<reference evidence="3 4" key="1">
    <citation type="submission" date="2020-04" db="EMBL/GenBank/DDBJ databases">
        <title>Description of novel Gluconacetobacter.</title>
        <authorList>
            <person name="Sombolestani A."/>
        </authorList>
    </citation>
    <scope>NUCLEOTIDE SEQUENCE [LARGE SCALE GENOMIC DNA]</scope>
    <source>
        <strain evidence="3 4">LMG 27802</strain>
    </source>
</reference>
<dbReference type="EMBL" id="JABEQM010000002">
    <property type="protein sequence ID" value="MBB2200730.1"/>
    <property type="molecule type" value="Genomic_DNA"/>
</dbReference>
<keyword evidence="4" id="KW-1185">Reference proteome</keyword>
<accession>A0A7W4K5U1</accession>
<evidence type="ECO:0000256" key="1">
    <source>
        <dbReference type="SAM" id="MobiDB-lite"/>
    </source>
</evidence>
<organism evidence="3 4">
    <name type="scientific">Gluconacetobacter tumulisoli</name>
    <dbReference type="NCBI Taxonomy" id="1286189"/>
    <lineage>
        <taxon>Bacteria</taxon>
        <taxon>Pseudomonadati</taxon>
        <taxon>Pseudomonadota</taxon>
        <taxon>Alphaproteobacteria</taxon>
        <taxon>Acetobacterales</taxon>
        <taxon>Acetobacteraceae</taxon>
        <taxon>Gluconacetobacter</taxon>
    </lineage>
</organism>
<evidence type="ECO:0000259" key="2">
    <source>
        <dbReference type="Pfam" id="PF14393"/>
    </source>
</evidence>
<gene>
    <name evidence="3" type="ORF">HLH28_03905</name>
</gene>
<proteinExistence type="predicted"/>
<feature type="domain" description="DUF4422" evidence="2">
    <location>
        <begin position="56"/>
        <end position="297"/>
    </location>
</feature>
<feature type="region of interest" description="Disordered" evidence="1">
    <location>
        <begin position="1"/>
        <end position="23"/>
    </location>
</feature>
<sequence length="316" mass="35684">MTGMWSRRIGPARDVPADAGTGTGTGAGAARLAHAATAAAMVATEATEATVAPRVRIFRICHKVDGQHMNRGMFSDLMLGEHDAADGSYLGDLGGVNIAGLNEHSEMRAHYHVWKSRLEDVDYVGFEHYRRLIFLDFMAYDEMGAADEALPMARLHFMRHAGAECLTGPFAFDRYLAFRRAMTDAQAQGLAAFVGGYDIIALRPQKLRVRDQMDDGAFKLLEAAVRNAAYFRTRRMLIDFDNDMTCYRSMFVMTRACFDEYMGFWWDVIGFIARNRACPPRSLGYFSERIFALYLFQKRMESPMLRILFVPYLIPS</sequence>
<protein>
    <submittedName>
        <fullName evidence="3">DUF4422 domain-containing protein</fullName>
    </submittedName>
</protein>
<evidence type="ECO:0000313" key="3">
    <source>
        <dbReference type="EMBL" id="MBB2200730.1"/>
    </source>
</evidence>
<dbReference type="RefSeq" id="WP_182954693.1">
    <property type="nucleotide sequence ID" value="NZ_JABEQM010000002.1"/>
</dbReference>
<name>A0A7W4K5U1_9PROT</name>
<dbReference type="Pfam" id="PF14393">
    <property type="entry name" value="DUF4422"/>
    <property type="match status" value="1"/>
</dbReference>
<dbReference type="AlphaFoldDB" id="A0A7W4K5U1"/>